<evidence type="ECO:0000259" key="1">
    <source>
        <dbReference type="Pfam" id="PF01048"/>
    </source>
</evidence>
<dbReference type="InterPro" id="IPR000845">
    <property type="entry name" value="Nucleoside_phosphorylase_d"/>
</dbReference>
<sequence>MPSLTRLRGKRSSVAVHTDVVIASGEKVVASQDFRDAICSAHRKAVALDMESYGVARAAERHGCRVTVIKSICDFADSAKNDEFHKFAARTSAAAFRYLVREGAFRRPQDDY</sequence>
<dbReference type="InterPro" id="IPR035994">
    <property type="entry name" value="Nucleoside_phosphorylase_sf"/>
</dbReference>
<comment type="caution">
    <text evidence="2">The sequence shown here is derived from an EMBL/GenBank/DDBJ whole genome shotgun (WGS) entry which is preliminary data.</text>
</comment>
<gene>
    <name evidence="2" type="ORF">ACFQS1_40125</name>
</gene>
<dbReference type="PANTHER" id="PTHR46832">
    <property type="entry name" value="5'-METHYLTHIOADENOSINE/S-ADENOSYLHOMOCYSTEINE NUCLEOSIDASE"/>
    <property type="match status" value="1"/>
</dbReference>
<dbReference type="Proteomes" id="UP001596548">
    <property type="component" value="Unassembled WGS sequence"/>
</dbReference>
<keyword evidence="3" id="KW-1185">Reference proteome</keyword>
<dbReference type="PANTHER" id="PTHR46832:SF1">
    <property type="entry name" value="5'-METHYLTHIOADENOSINE_S-ADENOSYLHOMOCYSTEINE NUCLEOSIDASE"/>
    <property type="match status" value="1"/>
</dbReference>
<dbReference type="EMBL" id="JBHTBJ010000089">
    <property type="protein sequence ID" value="MFC7280201.1"/>
    <property type="molecule type" value="Genomic_DNA"/>
</dbReference>
<name>A0ABW2I5M2_9ACTN</name>
<feature type="domain" description="Nucleoside phosphorylase" evidence="1">
    <location>
        <begin position="11"/>
        <end position="100"/>
    </location>
</feature>
<dbReference type="Gene3D" id="3.40.50.1580">
    <property type="entry name" value="Nucleoside phosphorylase domain"/>
    <property type="match status" value="1"/>
</dbReference>
<proteinExistence type="predicted"/>
<accession>A0ABW2I5M2</accession>
<dbReference type="Pfam" id="PF01048">
    <property type="entry name" value="PNP_UDP_1"/>
    <property type="match status" value="1"/>
</dbReference>
<evidence type="ECO:0000313" key="2">
    <source>
        <dbReference type="EMBL" id="MFC7280201.1"/>
    </source>
</evidence>
<dbReference type="RefSeq" id="WP_378978269.1">
    <property type="nucleotide sequence ID" value="NZ_JBHTBJ010000089.1"/>
</dbReference>
<evidence type="ECO:0000313" key="3">
    <source>
        <dbReference type="Proteomes" id="UP001596548"/>
    </source>
</evidence>
<dbReference type="SUPFAM" id="SSF53167">
    <property type="entry name" value="Purine and uridine phosphorylases"/>
    <property type="match status" value="1"/>
</dbReference>
<reference evidence="3" key="1">
    <citation type="journal article" date="2019" name="Int. J. Syst. Evol. Microbiol.">
        <title>The Global Catalogue of Microorganisms (GCM) 10K type strain sequencing project: providing services to taxonomists for standard genome sequencing and annotation.</title>
        <authorList>
            <consortium name="The Broad Institute Genomics Platform"/>
            <consortium name="The Broad Institute Genome Sequencing Center for Infectious Disease"/>
            <person name="Wu L."/>
            <person name="Ma J."/>
        </authorList>
    </citation>
    <scope>NUCLEOTIDE SEQUENCE [LARGE SCALE GENOMIC DNA]</scope>
    <source>
        <strain evidence="3">XZYJT-10</strain>
    </source>
</reference>
<organism evidence="2 3">
    <name type="scientific">Paractinoplanes rhizophilus</name>
    <dbReference type="NCBI Taxonomy" id="1416877"/>
    <lineage>
        <taxon>Bacteria</taxon>
        <taxon>Bacillati</taxon>
        <taxon>Actinomycetota</taxon>
        <taxon>Actinomycetes</taxon>
        <taxon>Micromonosporales</taxon>
        <taxon>Micromonosporaceae</taxon>
        <taxon>Paractinoplanes</taxon>
    </lineage>
</organism>
<protein>
    <recommendedName>
        <fullName evidence="1">Nucleoside phosphorylase domain-containing protein</fullName>
    </recommendedName>
</protein>